<dbReference type="Proteomes" id="UP000031130">
    <property type="component" value="Chromosome"/>
</dbReference>
<dbReference type="EMBL" id="CP007775">
    <property type="protein sequence ID" value="AJD01511.1"/>
    <property type="molecule type" value="Genomic_DNA"/>
</dbReference>
<accession>A0A0A8HVJ6</accession>
<reference evidence="1 2" key="1">
    <citation type="journal article" date="2014" name="Genome Biol. Evol.">
        <title>Comparative Genomics of the Campylobacter lari Group.</title>
        <authorList>
            <person name="Miller W.G."/>
            <person name="Yee E."/>
            <person name="Chapman M.H."/>
            <person name="Smith T.P."/>
            <person name="Bono J.L."/>
            <person name="Huynh S."/>
            <person name="Parker C.T."/>
            <person name="Vandamme P."/>
            <person name="Luong K."/>
            <person name="Korlach J."/>
        </authorList>
    </citation>
    <scope>NUCLEOTIDE SEQUENCE [LARGE SCALE GENOMIC DNA]</scope>
    <source>
        <strain evidence="2">RM3659</strain>
    </source>
</reference>
<protein>
    <submittedName>
        <fullName evidence="1">Uncharacterized protein</fullName>
    </submittedName>
</protein>
<dbReference type="KEGG" id="cln:UPTC3659_0659"/>
<organism evidence="1 2">
    <name type="scientific">Campylobacter lari NCTC 11845</name>
    <dbReference type="NCBI Taxonomy" id="1388749"/>
    <lineage>
        <taxon>Bacteria</taxon>
        <taxon>Pseudomonadati</taxon>
        <taxon>Campylobacterota</taxon>
        <taxon>Epsilonproteobacteria</taxon>
        <taxon>Campylobacterales</taxon>
        <taxon>Campylobacteraceae</taxon>
        <taxon>Campylobacter</taxon>
    </lineage>
</organism>
<evidence type="ECO:0000313" key="2">
    <source>
        <dbReference type="Proteomes" id="UP000031130"/>
    </source>
</evidence>
<gene>
    <name evidence="1" type="ORF">UPTC3659_0659</name>
</gene>
<name>A0A0A8HVJ6_CAMLA</name>
<evidence type="ECO:0000313" key="1">
    <source>
        <dbReference type="EMBL" id="AJD01511.1"/>
    </source>
</evidence>
<proteinExistence type="predicted"/>
<dbReference type="AlphaFoldDB" id="A0A0A8HVJ6"/>
<dbReference type="HOGENOM" id="CLU_3005505_0_0_7"/>
<dbReference type="OrthoDB" id="9873366at2"/>
<dbReference type="RefSeq" id="WP_158336784.1">
    <property type="nucleotide sequence ID" value="NZ_CP007775.1"/>
</dbReference>
<sequence length="56" mass="6499">MKEQNKRIEDISMDLKEILLIMRKHNLGDQVKILKMLNAFYENSIEVKPIVVTGGI</sequence>